<feature type="signal peptide" evidence="10">
    <location>
        <begin position="1"/>
        <end position="18"/>
    </location>
</feature>
<keyword evidence="6 9" id="KW-0879">Wnt signaling pathway</keyword>
<keyword evidence="8" id="KW-0449">Lipoprotein</keyword>
<keyword evidence="7" id="KW-1015">Disulfide bond</keyword>
<evidence type="ECO:0000313" key="11">
    <source>
        <dbReference type="EMBL" id="KAH7962787.1"/>
    </source>
</evidence>
<dbReference type="GO" id="GO:0005615">
    <property type="term" value="C:extracellular space"/>
    <property type="evidence" value="ECO:0007669"/>
    <property type="project" value="TreeGrafter"/>
</dbReference>
<proteinExistence type="inferred from homology"/>
<evidence type="ECO:0000256" key="10">
    <source>
        <dbReference type="SAM" id="SignalP"/>
    </source>
</evidence>
<dbReference type="VEuPathDB" id="VectorBase:RSAN_048044"/>
<dbReference type="EMBL" id="JABSTV010001249">
    <property type="protein sequence ID" value="KAH7962787.1"/>
    <property type="molecule type" value="Genomic_DNA"/>
</dbReference>
<dbReference type="InterPro" id="IPR043158">
    <property type="entry name" value="Wnt_C"/>
</dbReference>
<evidence type="ECO:0000256" key="8">
    <source>
        <dbReference type="ARBA" id="ARBA00023288"/>
    </source>
</evidence>
<dbReference type="AlphaFoldDB" id="A0A9D4T1E1"/>
<feature type="chain" id="PRO_5039315630" description="Protein Wnt" evidence="10">
    <location>
        <begin position="19"/>
        <end position="378"/>
    </location>
</feature>
<evidence type="ECO:0000256" key="9">
    <source>
        <dbReference type="RuleBase" id="RU003500"/>
    </source>
</evidence>
<dbReference type="InterPro" id="IPR018161">
    <property type="entry name" value="Wnt_CS"/>
</dbReference>
<organism evidence="11 12">
    <name type="scientific">Rhipicephalus sanguineus</name>
    <name type="common">Brown dog tick</name>
    <name type="synonym">Ixodes sanguineus</name>
    <dbReference type="NCBI Taxonomy" id="34632"/>
    <lineage>
        <taxon>Eukaryota</taxon>
        <taxon>Metazoa</taxon>
        <taxon>Ecdysozoa</taxon>
        <taxon>Arthropoda</taxon>
        <taxon>Chelicerata</taxon>
        <taxon>Arachnida</taxon>
        <taxon>Acari</taxon>
        <taxon>Parasitiformes</taxon>
        <taxon>Ixodida</taxon>
        <taxon>Ixodoidea</taxon>
        <taxon>Ixodidae</taxon>
        <taxon>Rhipicephalinae</taxon>
        <taxon>Rhipicephalus</taxon>
        <taxon>Rhipicephalus</taxon>
    </lineage>
</organism>
<comment type="caution">
    <text evidence="11">The sequence shown here is derived from an EMBL/GenBank/DDBJ whole genome shotgun (WGS) entry which is preliminary data.</text>
</comment>
<evidence type="ECO:0000256" key="2">
    <source>
        <dbReference type="ARBA" id="ARBA00005683"/>
    </source>
</evidence>
<dbReference type="GO" id="GO:0005125">
    <property type="term" value="F:cytokine activity"/>
    <property type="evidence" value="ECO:0007669"/>
    <property type="project" value="TreeGrafter"/>
</dbReference>
<dbReference type="GO" id="GO:0045165">
    <property type="term" value="P:cell fate commitment"/>
    <property type="evidence" value="ECO:0007669"/>
    <property type="project" value="TreeGrafter"/>
</dbReference>
<keyword evidence="10" id="KW-0732">Signal</keyword>
<dbReference type="InterPro" id="IPR005817">
    <property type="entry name" value="Wnt"/>
</dbReference>
<comment type="similarity">
    <text evidence="2 9">Belongs to the Wnt family.</text>
</comment>
<comment type="function">
    <text evidence="9">Ligand for members of the frizzled family of seven transmembrane receptors.</text>
</comment>
<keyword evidence="3 9" id="KW-0217">Developmental protein</keyword>
<dbReference type="PANTHER" id="PTHR12027">
    <property type="entry name" value="WNT RELATED"/>
    <property type="match status" value="1"/>
</dbReference>
<dbReference type="Proteomes" id="UP000821837">
    <property type="component" value="Chromosome 3"/>
</dbReference>
<reference evidence="11" key="2">
    <citation type="submission" date="2021-09" db="EMBL/GenBank/DDBJ databases">
        <authorList>
            <person name="Jia N."/>
            <person name="Wang J."/>
            <person name="Shi W."/>
            <person name="Du L."/>
            <person name="Sun Y."/>
            <person name="Zhan W."/>
            <person name="Jiang J."/>
            <person name="Wang Q."/>
            <person name="Zhang B."/>
            <person name="Ji P."/>
            <person name="Sakyi L.B."/>
            <person name="Cui X."/>
            <person name="Yuan T."/>
            <person name="Jiang B."/>
            <person name="Yang W."/>
            <person name="Lam T.T.-Y."/>
            <person name="Chang Q."/>
            <person name="Ding S."/>
            <person name="Wang X."/>
            <person name="Zhu J."/>
            <person name="Ruan X."/>
            <person name="Zhao L."/>
            <person name="Wei J."/>
            <person name="Que T."/>
            <person name="Du C."/>
            <person name="Cheng J."/>
            <person name="Dai P."/>
            <person name="Han X."/>
            <person name="Huang E."/>
            <person name="Gao Y."/>
            <person name="Liu J."/>
            <person name="Shao H."/>
            <person name="Ye R."/>
            <person name="Li L."/>
            <person name="Wei W."/>
            <person name="Wang X."/>
            <person name="Wang C."/>
            <person name="Huo Q."/>
            <person name="Li W."/>
            <person name="Guo W."/>
            <person name="Chen H."/>
            <person name="Chen S."/>
            <person name="Zhou L."/>
            <person name="Zhou L."/>
            <person name="Ni X."/>
            <person name="Tian J."/>
            <person name="Zhou Y."/>
            <person name="Sheng Y."/>
            <person name="Liu T."/>
            <person name="Pan Y."/>
            <person name="Xia L."/>
            <person name="Li J."/>
            <person name="Zhao F."/>
            <person name="Cao W."/>
        </authorList>
    </citation>
    <scope>NUCLEOTIDE SEQUENCE</scope>
    <source>
        <strain evidence="11">Rsan-2018</strain>
        <tissue evidence="11">Larvae</tissue>
    </source>
</reference>
<keyword evidence="4" id="KW-0964">Secreted</keyword>
<name>A0A9D4T1E1_RHISA</name>
<evidence type="ECO:0000256" key="1">
    <source>
        <dbReference type="ARBA" id="ARBA00004498"/>
    </source>
</evidence>
<evidence type="ECO:0000313" key="12">
    <source>
        <dbReference type="Proteomes" id="UP000821837"/>
    </source>
</evidence>
<evidence type="ECO:0000256" key="5">
    <source>
        <dbReference type="ARBA" id="ARBA00022530"/>
    </source>
</evidence>
<dbReference type="SMART" id="SM00097">
    <property type="entry name" value="WNT1"/>
    <property type="match status" value="1"/>
</dbReference>
<dbReference type="PANTHER" id="PTHR12027:SF97">
    <property type="entry name" value="PROTEIN WNT-4"/>
    <property type="match status" value="1"/>
</dbReference>
<gene>
    <name evidence="11" type="ORF">HPB52_017956</name>
</gene>
<protein>
    <recommendedName>
        <fullName evidence="9">Protein Wnt</fullName>
    </recommendedName>
</protein>
<dbReference type="Gene3D" id="3.30.2460.20">
    <property type="match status" value="1"/>
</dbReference>
<dbReference type="Pfam" id="PF00110">
    <property type="entry name" value="wnt"/>
    <property type="match status" value="1"/>
</dbReference>
<sequence length="378" mass="42324">MRALVVCVCLYLNQAAMASIGVLSRSKPLILDPNHEVSEREFCHQHRRDPNVRRFCVSEPAVIQTIVQGMRNTVNTCQLLFKWEHWQWSGCLQNKVVLSKLSTFSDAVYPETAFVYALTAAGVAHSVAQGCRTGRLSHRCSCGEAGREEPAASPALQQGWKWGGCGDNYPFAAKFVRRLLARESGKRPRTLRRPVDTHNIIVGIRTLKRGIRPVCKCHGVSGSCSLKTCWRELAPFPEVARRLKRKYAHAVPAEIENKPEFAATDVVAKPRKAPAATLGTTQRPKWLAAVTAKLRRLGRDRLVYLEKSPSFCEPNPLTGSGMTGRRCRGRDHCNKMCCGNGHRNFTEVVYETCQCRMVWCCKLECKTCENITTAYACL</sequence>
<accession>A0A9D4T1E1</accession>
<keyword evidence="12" id="KW-1185">Reference proteome</keyword>
<keyword evidence="5" id="KW-0272">Extracellular matrix</keyword>
<dbReference type="PROSITE" id="PS00246">
    <property type="entry name" value="WNT1"/>
    <property type="match status" value="1"/>
</dbReference>
<reference evidence="11" key="1">
    <citation type="journal article" date="2020" name="Cell">
        <title>Large-Scale Comparative Analyses of Tick Genomes Elucidate Their Genetic Diversity and Vector Capacities.</title>
        <authorList>
            <consortium name="Tick Genome and Microbiome Consortium (TIGMIC)"/>
            <person name="Jia N."/>
            <person name="Wang J."/>
            <person name="Shi W."/>
            <person name="Du L."/>
            <person name="Sun Y."/>
            <person name="Zhan W."/>
            <person name="Jiang J.F."/>
            <person name="Wang Q."/>
            <person name="Zhang B."/>
            <person name="Ji P."/>
            <person name="Bell-Sakyi L."/>
            <person name="Cui X.M."/>
            <person name="Yuan T.T."/>
            <person name="Jiang B.G."/>
            <person name="Yang W.F."/>
            <person name="Lam T.T."/>
            <person name="Chang Q.C."/>
            <person name="Ding S.J."/>
            <person name="Wang X.J."/>
            <person name="Zhu J.G."/>
            <person name="Ruan X.D."/>
            <person name="Zhao L."/>
            <person name="Wei J.T."/>
            <person name="Ye R.Z."/>
            <person name="Que T.C."/>
            <person name="Du C.H."/>
            <person name="Zhou Y.H."/>
            <person name="Cheng J.X."/>
            <person name="Dai P.F."/>
            <person name="Guo W.B."/>
            <person name="Han X.H."/>
            <person name="Huang E.J."/>
            <person name="Li L.F."/>
            <person name="Wei W."/>
            <person name="Gao Y.C."/>
            <person name="Liu J.Z."/>
            <person name="Shao H.Z."/>
            <person name="Wang X."/>
            <person name="Wang C.C."/>
            <person name="Yang T.C."/>
            <person name="Huo Q.B."/>
            <person name="Li W."/>
            <person name="Chen H.Y."/>
            <person name="Chen S.E."/>
            <person name="Zhou L.G."/>
            <person name="Ni X.B."/>
            <person name="Tian J.H."/>
            <person name="Sheng Y."/>
            <person name="Liu T."/>
            <person name="Pan Y.S."/>
            <person name="Xia L.Y."/>
            <person name="Li J."/>
            <person name="Zhao F."/>
            <person name="Cao W.C."/>
        </authorList>
    </citation>
    <scope>NUCLEOTIDE SEQUENCE</scope>
    <source>
        <strain evidence="11">Rsan-2018</strain>
    </source>
</reference>
<dbReference type="GO" id="GO:0005109">
    <property type="term" value="F:frizzled binding"/>
    <property type="evidence" value="ECO:0007669"/>
    <property type="project" value="TreeGrafter"/>
</dbReference>
<comment type="subcellular location">
    <subcellularLocation>
        <location evidence="1 9">Secreted</location>
        <location evidence="1 9">Extracellular space</location>
        <location evidence="1 9">Extracellular matrix</location>
    </subcellularLocation>
</comment>
<evidence type="ECO:0000256" key="4">
    <source>
        <dbReference type="ARBA" id="ARBA00022525"/>
    </source>
</evidence>
<dbReference type="PRINTS" id="PR01349">
    <property type="entry name" value="WNTPROTEIN"/>
</dbReference>
<evidence type="ECO:0000256" key="7">
    <source>
        <dbReference type="ARBA" id="ARBA00023157"/>
    </source>
</evidence>
<dbReference type="GO" id="GO:0030182">
    <property type="term" value="P:neuron differentiation"/>
    <property type="evidence" value="ECO:0007669"/>
    <property type="project" value="TreeGrafter"/>
</dbReference>
<evidence type="ECO:0000256" key="6">
    <source>
        <dbReference type="ARBA" id="ARBA00022687"/>
    </source>
</evidence>
<evidence type="ECO:0000256" key="3">
    <source>
        <dbReference type="ARBA" id="ARBA00022473"/>
    </source>
</evidence>
<dbReference type="GO" id="GO:0060070">
    <property type="term" value="P:canonical Wnt signaling pathway"/>
    <property type="evidence" value="ECO:0007669"/>
    <property type="project" value="TreeGrafter"/>
</dbReference>